<keyword evidence="4 6" id="KW-1133">Transmembrane helix</keyword>
<evidence type="ECO:0000313" key="8">
    <source>
        <dbReference type="EMBL" id="VAW14995.1"/>
    </source>
</evidence>
<feature type="transmembrane region" description="Helical" evidence="6">
    <location>
        <begin position="157"/>
        <end position="175"/>
    </location>
</feature>
<dbReference type="Pfam" id="PF00361">
    <property type="entry name" value="Proton_antipo_M"/>
    <property type="match status" value="1"/>
</dbReference>
<feature type="transmembrane region" description="Helical" evidence="6">
    <location>
        <begin position="97"/>
        <end position="121"/>
    </location>
</feature>
<name>A0A3B0T979_9ZZZZ</name>
<evidence type="ECO:0000256" key="3">
    <source>
        <dbReference type="ARBA" id="ARBA00022692"/>
    </source>
</evidence>
<feature type="transmembrane region" description="Helical" evidence="6">
    <location>
        <begin position="28"/>
        <end position="47"/>
    </location>
</feature>
<feature type="transmembrane region" description="Helical" evidence="6">
    <location>
        <begin position="133"/>
        <end position="151"/>
    </location>
</feature>
<sequence length="542" mass="58132">MAADTTTMEPYIELPKAMLERATAPGEWNIILPVVIALMAGALLLLFRRSRGSQSGFAILAVLAVMIVDAQLFWQVLATGPVSMTMGNWLPPFGISFTADVMGSGFALASSFVTLIVLVYFHAEIVPRETRHGFYPLVLLLLAGVTGAFLTGDLFNLYVWFEVMLIASFGLMIIGGRKMQLDGAVKYGFLNFLATTFFLIGLGYLYGLVGTLNMADIIRVAGFAPSGPMSAIAALFLLAFAMKAAAFPVNAWLPASYHTTDAAVSALFGGLLTKVGVYALLRIMISLLPAARDVFDPVLTGIAVITLLVAPMGAIAQTNLRRAIGFLVIGGIGAVFAGMATPSLRGVAGATFYAFHSILTMSALYLVAGLIERITQTTDIRHMGGLYVANRTISIMFIILVFAAAGLPPFLGFWPKLLLTEAALGQADWLVAFAILANSILTLIAGSRLWAYIFWRAGREGKNSEQVNDRLRKLSPKENRAALSSTIILVGTIVYLGLWPNLVFSSSWVAALDLLQPDRYVSAVGLAPLPDPVSLQPIEVKP</sequence>
<dbReference type="GO" id="GO:0008137">
    <property type="term" value="F:NADH dehydrogenase (ubiquinone) activity"/>
    <property type="evidence" value="ECO:0007669"/>
    <property type="project" value="InterPro"/>
</dbReference>
<dbReference type="AlphaFoldDB" id="A0A3B0T979"/>
<feature type="transmembrane region" description="Helical" evidence="6">
    <location>
        <begin position="59"/>
        <end position="77"/>
    </location>
</feature>
<feature type="transmembrane region" description="Helical" evidence="6">
    <location>
        <begin position="297"/>
        <end position="316"/>
    </location>
</feature>
<feature type="transmembrane region" description="Helical" evidence="6">
    <location>
        <begin position="265"/>
        <end position="285"/>
    </location>
</feature>
<dbReference type="EMBL" id="UOEO01000021">
    <property type="protein sequence ID" value="VAW14995.1"/>
    <property type="molecule type" value="Genomic_DNA"/>
</dbReference>
<keyword evidence="3 6" id="KW-0812">Transmembrane</keyword>
<gene>
    <name evidence="8" type="ORF">MNBD_ALPHA12-297</name>
</gene>
<evidence type="ECO:0000256" key="4">
    <source>
        <dbReference type="ARBA" id="ARBA00022989"/>
    </source>
</evidence>
<feature type="domain" description="NADH:quinone oxidoreductase/Mrp antiporter transmembrane" evidence="7">
    <location>
        <begin position="152"/>
        <end position="442"/>
    </location>
</feature>
<feature type="transmembrane region" description="Helical" evidence="6">
    <location>
        <begin position="431"/>
        <end position="455"/>
    </location>
</feature>
<dbReference type="InterPro" id="IPR001750">
    <property type="entry name" value="ND/Mrp_TM"/>
</dbReference>
<dbReference type="GO" id="GO:0005886">
    <property type="term" value="C:plasma membrane"/>
    <property type="evidence" value="ECO:0007669"/>
    <property type="project" value="UniProtKB-SubCell"/>
</dbReference>
<reference evidence="8" key="1">
    <citation type="submission" date="2018-06" db="EMBL/GenBank/DDBJ databases">
        <authorList>
            <person name="Zhirakovskaya E."/>
        </authorList>
    </citation>
    <scope>NUCLEOTIDE SEQUENCE</scope>
</reference>
<evidence type="ECO:0000256" key="1">
    <source>
        <dbReference type="ARBA" id="ARBA00004651"/>
    </source>
</evidence>
<feature type="transmembrane region" description="Helical" evidence="6">
    <location>
        <begin position="350"/>
        <end position="371"/>
    </location>
</feature>
<dbReference type="InterPro" id="IPR050586">
    <property type="entry name" value="CPA3_Na-H_Antiporter_D"/>
</dbReference>
<organism evidence="8">
    <name type="scientific">hydrothermal vent metagenome</name>
    <dbReference type="NCBI Taxonomy" id="652676"/>
    <lineage>
        <taxon>unclassified sequences</taxon>
        <taxon>metagenomes</taxon>
        <taxon>ecological metagenomes</taxon>
    </lineage>
</organism>
<feature type="transmembrane region" description="Helical" evidence="6">
    <location>
        <begin position="323"/>
        <end position="344"/>
    </location>
</feature>
<comment type="subcellular location">
    <subcellularLocation>
        <location evidence="1">Cell membrane</location>
        <topology evidence="1">Multi-pass membrane protein</topology>
    </subcellularLocation>
</comment>
<protein>
    <submittedName>
        <fullName evidence="8">Na(+) H(+) antiporter subunit D</fullName>
    </submittedName>
</protein>
<evidence type="ECO:0000259" key="7">
    <source>
        <dbReference type="Pfam" id="PF00361"/>
    </source>
</evidence>
<feature type="transmembrane region" description="Helical" evidence="6">
    <location>
        <begin position="481"/>
        <end position="499"/>
    </location>
</feature>
<feature type="transmembrane region" description="Helical" evidence="6">
    <location>
        <begin position="392"/>
        <end position="411"/>
    </location>
</feature>
<evidence type="ECO:0000256" key="5">
    <source>
        <dbReference type="ARBA" id="ARBA00023136"/>
    </source>
</evidence>
<accession>A0A3B0T979</accession>
<dbReference type="PANTHER" id="PTHR42703">
    <property type="entry name" value="NADH DEHYDROGENASE"/>
    <property type="match status" value="1"/>
</dbReference>
<dbReference type="PRINTS" id="PR01437">
    <property type="entry name" value="NUOXDRDTASE4"/>
</dbReference>
<evidence type="ECO:0000256" key="6">
    <source>
        <dbReference type="SAM" id="Phobius"/>
    </source>
</evidence>
<dbReference type="PANTHER" id="PTHR42703:SF1">
    <property type="entry name" value="NA(+)_H(+) ANTIPORTER SUBUNIT D1"/>
    <property type="match status" value="1"/>
</dbReference>
<dbReference type="InterPro" id="IPR003918">
    <property type="entry name" value="NADH_UbQ_OxRdtase"/>
</dbReference>
<evidence type="ECO:0000256" key="2">
    <source>
        <dbReference type="ARBA" id="ARBA00022475"/>
    </source>
</evidence>
<proteinExistence type="predicted"/>
<keyword evidence="2" id="KW-1003">Cell membrane</keyword>
<feature type="transmembrane region" description="Helical" evidence="6">
    <location>
        <begin position="229"/>
        <end position="253"/>
    </location>
</feature>
<keyword evidence="5 6" id="KW-0472">Membrane</keyword>
<feature type="transmembrane region" description="Helical" evidence="6">
    <location>
        <begin position="187"/>
        <end position="209"/>
    </location>
</feature>
<dbReference type="GO" id="GO:0042773">
    <property type="term" value="P:ATP synthesis coupled electron transport"/>
    <property type="evidence" value="ECO:0007669"/>
    <property type="project" value="InterPro"/>
</dbReference>